<evidence type="ECO:0000256" key="4">
    <source>
        <dbReference type="ARBA" id="ARBA00044517"/>
    </source>
</evidence>
<keyword evidence="3" id="KW-0808">Transferase</keyword>
<evidence type="ECO:0000313" key="9">
    <source>
        <dbReference type="EMBL" id="PKD44192.1"/>
    </source>
</evidence>
<gene>
    <name evidence="9" type="ORF">CWD77_01615</name>
</gene>
<organism evidence="9 10">
    <name type="scientific">Rhodohalobacter barkolensis</name>
    <dbReference type="NCBI Taxonomy" id="2053187"/>
    <lineage>
        <taxon>Bacteria</taxon>
        <taxon>Pseudomonadati</taxon>
        <taxon>Balneolota</taxon>
        <taxon>Balneolia</taxon>
        <taxon>Balneolales</taxon>
        <taxon>Balneolaceae</taxon>
        <taxon>Rhodohalobacter</taxon>
    </lineage>
</organism>
<dbReference type="CDD" id="cd01635">
    <property type="entry name" value="Glycosyltransferase_GTB-type"/>
    <property type="match status" value="1"/>
</dbReference>
<evidence type="ECO:0000256" key="3">
    <source>
        <dbReference type="ARBA" id="ARBA00022679"/>
    </source>
</evidence>
<dbReference type="EMBL" id="PISP01000001">
    <property type="protein sequence ID" value="PKD44192.1"/>
    <property type="molecule type" value="Genomic_DNA"/>
</dbReference>
<feature type="domain" description="tRNA-queuosine alpha-mannosyltransferase N-terminal" evidence="8">
    <location>
        <begin position="2"/>
        <end position="170"/>
    </location>
</feature>
<sequence>MNILAVEPFYSGSHKAFLKGLQENSRHNIIPIKLNYKGWKWRMHGDSVKLAEMSSHVDEEIDLLLVSSMTNLPAFLALTNPRFAHTPKVMVMHENQLTQPMPEGEERDLTYCHINYLSMLSADKLLFSSNFHMNDLLDALPEFLNNFPDDKTYNTVQQIKDKSMVMYPGLDLKFFDQHPDTRDQNQRPVIVWNQRWQFDRNPTMFFKVLNRLNDIDLEFDLILAGDTKHEKPEEFERAWKRFGDQITHFGYVDDPERYSKLLHSGDIVVSTATYEFFCVAIMEAVYCGCHPLVPNQLHYPELIPESLHRPLLHSSVLYESEDELFKYLKDLLTGKTQPLPKTSLQNINKHLDWSRMIGKYDALFDELKQTESLASF</sequence>
<keyword evidence="2" id="KW-0328">Glycosyltransferase</keyword>
<evidence type="ECO:0000256" key="2">
    <source>
        <dbReference type="ARBA" id="ARBA00022676"/>
    </source>
</evidence>
<dbReference type="InterPro" id="IPR001296">
    <property type="entry name" value="Glyco_trans_1"/>
</dbReference>
<dbReference type="InterPro" id="IPR051862">
    <property type="entry name" value="GT-like_domain_containing_1"/>
</dbReference>
<keyword evidence="10" id="KW-1185">Reference proteome</keyword>
<comment type="catalytic activity">
    <reaction evidence="6">
        <text>queuosine(34) in tRNA(Asp) + GDP-alpha-D-mannose = O-4''-alpha-D-mannosylqueuosine(34) in tRNA(Asp) + GDP + H(+)</text>
        <dbReference type="Rhea" id="RHEA:12885"/>
        <dbReference type="Rhea" id="RHEA-COMP:18572"/>
        <dbReference type="Rhea" id="RHEA-COMP:18581"/>
        <dbReference type="ChEBI" id="CHEBI:15378"/>
        <dbReference type="ChEBI" id="CHEBI:57527"/>
        <dbReference type="ChEBI" id="CHEBI:58189"/>
        <dbReference type="ChEBI" id="CHEBI:194431"/>
        <dbReference type="ChEBI" id="CHEBI:194442"/>
        <dbReference type="EC" id="2.4.1.110"/>
    </reaction>
    <physiologicalReaction direction="left-to-right" evidence="6">
        <dbReference type="Rhea" id="RHEA:12886"/>
    </physiologicalReaction>
</comment>
<dbReference type="AlphaFoldDB" id="A0A2N0VJ30"/>
<proteinExistence type="inferred from homology"/>
<dbReference type="PANTHER" id="PTHR13615:SF3">
    <property type="entry name" value="GLYCOSYLTRANSFERASE-LIKE DOMAIN-CONTAINING PROTEIN 1"/>
    <property type="match status" value="1"/>
</dbReference>
<accession>A0A2N0VJ30</accession>
<feature type="domain" description="Glycosyl transferase family 1" evidence="7">
    <location>
        <begin position="179"/>
        <end position="305"/>
    </location>
</feature>
<dbReference type="PANTHER" id="PTHR13615">
    <property type="entry name" value="GLYCOSYLTRANSFERASE-LIKE 1"/>
    <property type="match status" value="1"/>
</dbReference>
<dbReference type="Proteomes" id="UP000233398">
    <property type="component" value="Unassembled WGS sequence"/>
</dbReference>
<dbReference type="SUPFAM" id="SSF53756">
    <property type="entry name" value="UDP-Glycosyltransferase/glycogen phosphorylase"/>
    <property type="match status" value="1"/>
</dbReference>
<dbReference type="GO" id="GO:0016438">
    <property type="term" value="F:tRNA-queuosine(34) beta-mannosyltransferase activity"/>
    <property type="evidence" value="ECO:0007669"/>
    <property type="project" value="UniProtKB-EC"/>
</dbReference>
<dbReference type="RefSeq" id="WP_101071482.1">
    <property type="nucleotide sequence ID" value="NZ_PISP01000001.1"/>
</dbReference>
<dbReference type="OrthoDB" id="9792163at2"/>
<name>A0A2N0VJ30_9BACT</name>
<dbReference type="EC" id="2.4.1.110" evidence="4"/>
<reference evidence="9 10" key="1">
    <citation type="submission" date="2017-11" db="EMBL/GenBank/DDBJ databases">
        <title>Rhodohalobacter 15182 sp. nov., isolated from a salt lake.</title>
        <authorList>
            <person name="Han S."/>
        </authorList>
    </citation>
    <scope>NUCLEOTIDE SEQUENCE [LARGE SCALE GENOMIC DNA]</scope>
    <source>
        <strain evidence="9 10">15182</strain>
    </source>
</reference>
<evidence type="ECO:0000256" key="5">
    <source>
        <dbReference type="ARBA" id="ARBA00044539"/>
    </source>
</evidence>
<evidence type="ECO:0000259" key="7">
    <source>
        <dbReference type="Pfam" id="PF00534"/>
    </source>
</evidence>
<comment type="similarity">
    <text evidence="1">Belongs to the glycosyltransferase group 1 family. Glycosyltransferase 4 subfamily.</text>
</comment>
<protein>
    <recommendedName>
        <fullName evidence="5">tRNA-queuosine alpha-mannosyltransferase</fullName>
        <ecNumber evidence="4">2.4.1.110</ecNumber>
    </recommendedName>
</protein>
<evidence type="ECO:0000256" key="6">
    <source>
        <dbReference type="ARBA" id="ARBA00048439"/>
    </source>
</evidence>
<evidence type="ECO:0000256" key="1">
    <source>
        <dbReference type="ARBA" id="ARBA00009481"/>
    </source>
</evidence>
<evidence type="ECO:0000313" key="10">
    <source>
        <dbReference type="Proteomes" id="UP000233398"/>
    </source>
</evidence>
<dbReference type="Pfam" id="PF00534">
    <property type="entry name" value="Glycos_transf_1"/>
    <property type="match status" value="1"/>
</dbReference>
<dbReference type="Pfam" id="PF12038">
    <property type="entry name" value="QTMAN_N"/>
    <property type="match status" value="1"/>
</dbReference>
<evidence type="ECO:0000259" key="8">
    <source>
        <dbReference type="Pfam" id="PF12038"/>
    </source>
</evidence>
<dbReference type="InterPro" id="IPR022701">
    <property type="entry name" value="QTMAN_N"/>
</dbReference>
<dbReference type="Gene3D" id="3.40.50.2000">
    <property type="entry name" value="Glycogen Phosphorylase B"/>
    <property type="match status" value="1"/>
</dbReference>
<comment type="caution">
    <text evidence="9">The sequence shown here is derived from an EMBL/GenBank/DDBJ whole genome shotgun (WGS) entry which is preliminary data.</text>
</comment>